<proteinExistence type="predicted"/>
<evidence type="ECO:0000313" key="1">
    <source>
        <dbReference type="EMBL" id="KKK60815.1"/>
    </source>
</evidence>
<feature type="non-terminal residue" evidence="1">
    <location>
        <position position="1"/>
    </location>
</feature>
<dbReference type="AlphaFoldDB" id="A0A0F8XIB1"/>
<protein>
    <submittedName>
        <fullName evidence="1">Uncharacterized protein</fullName>
    </submittedName>
</protein>
<sequence>FGKEKEILDFIAMYAPFSKTLNLRVYKRAVELRDAELNWKDEVVSELHIDYRMFVIEKLLRKYRTDLEREKNFPDSRATYYRFKKVFLSKNPDFEKTLKNSKKVVSSAVK</sequence>
<reference evidence="1" key="1">
    <citation type="journal article" date="2015" name="Nature">
        <title>Complex archaea that bridge the gap between prokaryotes and eukaryotes.</title>
        <authorList>
            <person name="Spang A."/>
            <person name="Saw J.H."/>
            <person name="Jorgensen S.L."/>
            <person name="Zaremba-Niedzwiedzka K."/>
            <person name="Martijn J."/>
            <person name="Lind A.E."/>
            <person name="van Eijk R."/>
            <person name="Schleper C."/>
            <person name="Guy L."/>
            <person name="Ettema T.J."/>
        </authorList>
    </citation>
    <scope>NUCLEOTIDE SEQUENCE</scope>
</reference>
<accession>A0A0F8XIB1</accession>
<organism evidence="1">
    <name type="scientific">marine sediment metagenome</name>
    <dbReference type="NCBI Taxonomy" id="412755"/>
    <lineage>
        <taxon>unclassified sequences</taxon>
        <taxon>metagenomes</taxon>
        <taxon>ecological metagenomes</taxon>
    </lineage>
</organism>
<dbReference type="EMBL" id="LAZR01062782">
    <property type="protein sequence ID" value="KKK60815.1"/>
    <property type="molecule type" value="Genomic_DNA"/>
</dbReference>
<comment type="caution">
    <text evidence="1">The sequence shown here is derived from an EMBL/GenBank/DDBJ whole genome shotgun (WGS) entry which is preliminary data.</text>
</comment>
<name>A0A0F8XIB1_9ZZZZ</name>
<gene>
    <name evidence="1" type="ORF">LCGC14_3020600</name>
</gene>